<organism evidence="1 2">
    <name type="scientific">Pasteurella multocida</name>
    <dbReference type="NCBI Taxonomy" id="747"/>
    <lineage>
        <taxon>Bacteria</taxon>
        <taxon>Pseudomonadati</taxon>
        <taxon>Pseudomonadota</taxon>
        <taxon>Gammaproteobacteria</taxon>
        <taxon>Pasteurellales</taxon>
        <taxon>Pasteurellaceae</taxon>
        <taxon>Pasteurella</taxon>
    </lineage>
</organism>
<reference evidence="1" key="1">
    <citation type="submission" date="2022-07" db="EMBL/GenBank/DDBJ databases">
        <title>Sequence of Pasteurella multocoda 17BRD-035.</title>
        <authorList>
            <person name="Roy Chowdhury P."/>
            <person name="Alhamami T."/>
            <person name="Trott D.J."/>
            <person name="Djordvevic S.P."/>
        </authorList>
    </citation>
    <scope>NUCLEOTIDE SEQUENCE</scope>
    <source>
        <strain evidence="1">17BRD-035</strain>
    </source>
</reference>
<dbReference type="AlphaFoldDB" id="A0AAW8VAE8"/>
<dbReference type="RefSeq" id="WP_156732383.1">
    <property type="nucleotide sequence ID" value="NZ_CP033598.1"/>
</dbReference>
<evidence type="ECO:0000313" key="1">
    <source>
        <dbReference type="EMBL" id="MDT3453229.1"/>
    </source>
</evidence>
<name>A0AAW8VAE8_PASMD</name>
<protein>
    <submittedName>
        <fullName evidence="1">Uncharacterized protein</fullName>
    </submittedName>
</protein>
<dbReference type="Proteomes" id="UP001182304">
    <property type="component" value="Unassembled WGS sequence"/>
</dbReference>
<accession>A0AAW8VAE8</accession>
<evidence type="ECO:0000313" key="2">
    <source>
        <dbReference type="Proteomes" id="UP001182304"/>
    </source>
</evidence>
<dbReference type="EMBL" id="JANIEN010000016">
    <property type="protein sequence ID" value="MDT3453229.1"/>
    <property type="molecule type" value="Genomic_DNA"/>
</dbReference>
<comment type="caution">
    <text evidence="1">The sequence shown here is derived from an EMBL/GenBank/DDBJ whole genome shotgun (WGS) entry which is preliminary data.</text>
</comment>
<proteinExistence type="predicted"/>
<gene>
    <name evidence="1" type="ORF">NQF69_10685</name>
</gene>
<sequence>MLLKIARAFLSKGIRPLVIDSQKFTWYKRKCYQLPEIAQKITLKHKSLYLYDGDIYNYLGLEDLFDITQQEKKAKLSEDTLLIVFAASSPLFITDGNLDSGKLDMDIFNHVICTILS</sequence>